<name>A0A4R2L139_9FIRM</name>
<organism evidence="2 3">
    <name type="scientific">Marinisporobacter balticus</name>
    <dbReference type="NCBI Taxonomy" id="2018667"/>
    <lineage>
        <taxon>Bacteria</taxon>
        <taxon>Bacillati</taxon>
        <taxon>Bacillota</taxon>
        <taxon>Clostridia</taxon>
        <taxon>Peptostreptococcales</taxon>
        <taxon>Thermotaleaceae</taxon>
        <taxon>Marinisporobacter</taxon>
    </lineage>
</organism>
<dbReference type="NCBIfam" id="TIGR03936">
    <property type="entry name" value="sam_1_link_chp"/>
    <property type="match status" value="1"/>
</dbReference>
<dbReference type="OrthoDB" id="9780488at2"/>
<feature type="domain" description="DUF2344" evidence="1">
    <location>
        <begin position="3"/>
        <end position="195"/>
    </location>
</feature>
<keyword evidence="3" id="KW-1185">Reference proteome</keyword>
<dbReference type="Proteomes" id="UP000294919">
    <property type="component" value="Unassembled WGS sequence"/>
</dbReference>
<evidence type="ECO:0000313" key="3">
    <source>
        <dbReference type="Proteomes" id="UP000294919"/>
    </source>
</evidence>
<evidence type="ECO:0000313" key="2">
    <source>
        <dbReference type="EMBL" id="TCO79973.1"/>
    </source>
</evidence>
<dbReference type="InterPro" id="IPR018768">
    <property type="entry name" value="DUF2344"/>
</dbReference>
<evidence type="ECO:0000259" key="1">
    <source>
        <dbReference type="Pfam" id="PF10105"/>
    </source>
</evidence>
<sequence length="238" mass="27377">MNKMRIRFSKKDWMVFISHLDLMRTMERVLRRGNIPLVFSHGFNPHPKMAFSTALALGISSDGEYMDIEVEEEIDLDVFKSSINDQLPKGLKIIQCKYVDVKSKALMAIAEYSTYTVRCCLIEEHSEEELKKQVADFMANEEIILHKTIKKKNIEQIKEVNIRPFIKNIEIINKEDGSCIFKMTLATGSKGNLKPEVVIEKLAELKKTPIVLEKIRIHRLDLYGVNNGKLVTPLEINV</sequence>
<comment type="caution">
    <text evidence="2">The sequence shown here is derived from an EMBL/GenBank/DDBJ whole genome shotgun (WGS) entry which is preliminary data.</text>
</comment>
<dbReference type="EMBL" id="SLWV01000001">
    <property type="protein sequence ID" value="TCO79973.1"/>
    <property type="molecule type" value="Genomic_DNA"/>
</dbReference>
<reference evidence="2 3" key="1">
    <citation type="submission" date="2019-03" db="EMBL/GenBank/DDBJ databases">
        <title>Genomic Encyclopedia of Type Strains, Phase IV (KMG-IV): sequencing the most valuable type-strain genomes for metagenomic binning, comparative biology and taxonomic classification.</title>
        <authorList>
            <person name="Goeker M."/>
        </authorList>
    </citation>
    <scope>NUCLEOTIDE SEQUENCE [LARGE SCALE GENOMIC DNA]</scope>
    <source>
        <strain evidence="2 3">DSM 102940</strain>
    </source>
</reference>
<protein>
    <submittedName>
        <fullName evidence="2">Radical SAM-linked protein</fullName>
    </submittedName>
</protein>
<dbReference type="AlphaFoldDB" id="A0A4R2L139"/>
<dbReference type="RefSeq" id="WP_132241781.1">
    <property type="nucleotide sequence ID" value="NZ_SLWV01000001.1"/>
</dbReference>
<dbReference type="Pfam" id="PF10105">
    <property type="entry name" value="DUF2344"/>
    <property type="match status" value="1"/>
</dbReference>
<accession>A0A4R2L139</accession>
<gene>
    <name evidence="2" type="ORF">EV214_101207</name>
</gene>
<proteinExistence type="predicted"/>